<accession>A0A3P9AWS2</accession>
<keyword evidence="2" id="KW-0812">Transmembrane</keyword>
<evidence type="ECO:0008006" key="5">
    <source>
        <dbReference type="Google" id="ProtNLM"/>
    </source>
</evidence>
<dbReference type="GO" id="GO:0006203">
    <property type="term" value="P:dGTP catabolic process"/>
    <property type="evidence" value="ECO:0007669"/>
    <property type="project" value="TreeGrafter"/>
</dbReference>
<dbReference type="CDD" id="cd00077">
    <property type="entry name" value="HDc"/>
    <property type="match status" value="1"/>
</dbReference>
<sequence>IKTSASMLTYHCLKNIKLYIKGLRPATCSWVRAGNRLILFSLLLIVVLFFFFTKVFNDPIHGHIELHPVLVKIINTPEFQRLRNIKQLGGVYFVYPGASHNRFEHSIGYVHGFLEKLKERLDELNESLISEQDVLCVQIAGLCHDLAPVCKMMKEYGLKIEEKSYPDRVFIEELIKGQSNASSLALSPQWEYKGRKKEKSFLYEIVANKETGIDVDKFDYFARDCHHLGIRNNFDHQRFIMFARVCDVEEEDGSKKKTKIKHICSRDKEVANLYDIFQQRHSIHRRACKHKIALAVEIMIKDALVLANEVQEMHIETSNATFSLSEAKDNMEAYMKLTDHVIEKILNSTSDKLEEARKILKRVMDRDLYYCVGQATVSNYTHVLTSILQEKKKSLKELFKDVPGVDKNEFVIIPVTFDYGMNTEDPISKAFFYRKDNPDKGIPISKSKVSKLLPERFSDETLRVYWKNRKVILAKENDIKKAFKDWCKDYGFEVLLTLFYLIQTFYFWLLFPQYSQLQLFSFQPPIDQQQLPQTFIQGRHDELIELRCITL</sequence>
<dbReference type="GO" id="GO:0005634">
    <property type="term" value="C:nucleus"/>
    <property type="evidence" value="ECO:0007669"/>
    <property type="project" value="TreeGrafter"/>
</dbReference>
<evidence type="ECO:0000256" key="1">
    <source>
        <dbReference type="ARBA" id="ARBA00005776"/>
    </source>
</evidence>
<evidence type="ECO:0000313" key="4">
    <source>
        <dbReference type="Proteomes" id="UP000265160"/>
    </source>
</evidence>
<dbReference type="InterPro" id="IPR003607">
    <property type="entry name" value="HD/PDEase_dom"/>
</dbReference>
<dbReference type="GO" id="GO:0008832">
    <property type="term" value="F:dGTPase activity"/>
    <property type="evidence" value="ECO:0007669"/>
    <property type="project" value="TreeGrafter"/>
</dbReference>
<reference evidence="3" key="2">
    <citation type="submission" date="2025-09" db="UniProtKB">
        <authorList>
            <consortium name="Ensembl"/>
        </authorList>
    </citation>
    <scope>IDENTIFICATION</scope>
</reference>
<feature type="transmembrane region" description="Helical" evidence="2">
    <location>
        <begin position="37"/>
        <end position="56"/>
    </location>
</feature>
<name>A0A3P9AWS2_9CICH</name>
<dbReference type="GeneTree" id="ENSGT00390000013867"/>
<evidence type="ECO:0000256" key="2">
    <source>
        <dbReference type="SAM" id="Phobius"/>
    </source>
</evidence>
<protein>
    <recommendedName>
        <fullName evidence="5">HD/PDEase domain-containing protein</fullName>
    </recommendedName>
</protein>
<dbReference type="Ensembl" id="ENSMZET00005002203.1">
    <property type="protein sequence ID" value="ENSMZEP00005002103.1"/>
    <property type="gene ID" value="ENSMZEG00005001634.1"/>
</dbReference>
<dbReference type="SUPFAM" id="SSF109604">
    <property type="entry name" value="HD-domain/PDEase-like"/>
    <property type="match status" value="1"/>
</dbReference>
<dbReference type="Proteomes" id="UP000265160">
    <property type="component" value="Unplaced"/>
</dbReference>
<organism evidence="3 4">
    <name type="scientific">Maylandia zebra</name>
    <name type="common">zebra mbuna</name>
    <dbReference type="NCBI Taxonomy" id="106582"/>
    <lineage>
        <taxon>Eukaryota</taxon>
        <taxon>Metazoa</taxon>
        <taxon>Chordata</taxon>
        <taxon>Craniata</taxon>
        <taxon>Vertebrata</taxon>
        <taxon>Euteleostomi</taxon>
        <taxon>Actinopterygii</taxon>
        <taxon>Neopterygii</taxon>
        <taxon>Teleostei</taxon>
        <taxon>Neoteleostei</taxon>
        <taxon>Acanthomorphata</taxon>
        <taxon>Ovalentaria</taxon>
        <taxon>Cichlomorphae</taxon>
        <taxon>Cichliformes</taxon>
        <taxon>Cichlidae</taxon>
        <taxon>African cichlids</taxon>
        <taxon>Pseudocrenilabrinae</taxon>
        <taxon>Haplochromini</taxon>
        <taxon>Maylandia</taxon>
        <taxon>Maylandia zebra complex</taxon>
    </lineage>
</organism>
<dbReference type="Gene3D" id="3.30.70.2760">
    <property type="match status" value="1"/>
</dbReference>
<dbReference type="InterPro" id="IPR050135">
    <property type="entry name" value="dGTPase-like"/>
</dbReference>
<proteinExistence type="inferred from homology"/>
<dbReference type="GO" id="GO:0045088">
    <property type="term" value="P:regulation of innate immune response"/>
    <property type="evidence" value="ECO:0007669"/>
    <property type="project" value="TreeGrafter"/>
</dbReference>
<dbReference type="Gene3D" id="1.10.3210.10">
    <property type="entry name" value="Hypothetical protein af1432"/>
    <property type="match status" value="2"/>
</dbReference>
<dbReference type="PANTHER" id="PTHR11373:SF4">
    <property type="entry name" value="DEOXYNUCLEOSIDE TRIPHOSPHATE TRIPHOSPHOHYDROLASE SAMHD1"/>
    <property type="match status" value="1"/>
</dbReference>
<keyword evidence="4" id="KW-1185">Reference proteome</keyword>
<dbReference type="GO" id="GO:0051607">
    <property type="term" value="P:defense response to virus"/>
    <property type="evidence" value="ECO:0007669"/>
    <property type="project" value="TreeGrafter"/>
</dbReference>
<evidence type="ECO:0000313" key="3">
    <source>
        <dbReference type="Ensembl" id="ENSMZEP00005002103.1"/>
    </source>
</evidence>
<reference evidence="3" key="1">
    <citation type="submission" date="2025-08" db="UniProtKB">
        <authorList>
            <consortium name="Ensembl"/>
        </authorList>
    </citation>
    <scope>IDENTIFICATION</scope>
</reference>
<feature type="transmembrane region" description="Helical" evidence="2">
    <location>
        <begin position="490"/>
        <end position="511"/>
    </location>
</feature>
<dbReference type="PANTHER" id="PTHR11373">
    <property type="entry name" value="DEOXYNUCLEOSIDE TRIPHOSPHATE TRIPHOSPHOHYDROLASE"/>
    <property type="match status" value="1"/>
</dbReference>
<dbReference type="STRING" id="106582.ENSMZEP00005002103"/>
<keyword evidence="2" id="KW-0472">Membrane</keyword>
<keyword evidence="2" id="KW-1133">Transmembrane helix</keyword>
<dbReference type="AlphaFoldDB" id="A0A3P9AWS2"/>
<comment type="similarity">
    <text evidence="1">Belongs to the SAMHD1 family.</text>
</comment>